<keyword evidence="9" id="KW-0406">Ion transport</keyword>
<organism evidence="12 13">
    <name type="scientific">Zobellella denitrificans</name>
    <dbReference type="NCBI Taxonomy" id="347534"/>
    <lineage>
        <taxon>Bacteria</taxon>
        <taxon>Pseudomonadati</taxon>
        <taxon>Pseudomonadota</taxon>
        <taxon>Gammaproteobacteria</taxon>
        <taxon>Aeromonadales</taxon>
        <taxon>Aeromonadaceae</taxon>
        <taxon>Zobellella</taxon>
    </lineage>
</organism>
<evidence type="ECO:0000259" key="11">
    <source>
        <dbReference type="PROSITE" id="PS50893"/>
    </source>
</evidence>
<evidence type="ECO:0000256" key="8">
    <source>
        <dbReference type="ARBA" id="ARBA00023004"/>
    </source>
</evidence>
<gene>
    <name evidence="12" type="ORF">AN401_17105</name>
</gene>
<dbReference type="InterPro" id="IPR027417">
    <property type="entry name" value="P-loop_NTPase"/>
</dbReference>
<keyword evidence="8" id="KW-0408">Iron</keyword>
<keyword evidence="6" id="KW-0547">Nucleotide-binding</keyword>
<dbReference type="InterPro" id="IPR003439">
    <property type="entry name" value="ABC_transporter-like_ATP-bd"/>
</dbReference>
<evidence type="ECO:0000256" key="1">
    <source>
        <dbReference type="ARBA" id="ARBA00004202"/>
    </source>
</evidence>
<accession>A0A291HT67</accession>
<evidence type="ECO:0000256" key="5">
    <source>
        <dbReference type="ARBA" id="ARBA00022496"/>
    </source>
</evidence>
<dbReference type="InterPro" id="IPR003593">
    <property type="entry name" value="AAA+_ATPase"/>
</dbReference>
<dbReference type="EMBL" id="CP012621">
    <property type="protein sequence ID" value="ATG75360.1"/>
    <property type="molecule type" value="Genomic_DNA"/>
</dbReference>
<evidence type="ECO:0000313" key="12">
    <source>
        <dbReference type="EMBL" id="ATG75360.1"/>
    </source>
</evidence>
<evidence type="ECO:0000256" key="9">
    <source>
        <dbReference type="ARBA" id="ARBA00023065"/>
    </source>
</evidence>
<dbReference type="AlphaFoldDB" id="A0A291HT67"/>
<name>A0A291HT67_9GAMM</name>
<evidence type="ECO:0000256" key="10">
    <source>
        <dbReference type="ARBA" id="ARBA00023136"/>
    </source>
</evidence>
<dbReference type="Gene3D" id="3.40.50.300">
    <property type="entry name" value="P-loop containing nucleotide triphosphate hydrolases"/>
    <property type="match status" value="1"/>
</dbReference>
<keyword evidence="7" id="KW-0067">ATP-binding</keyword>
<keyword evidence="3" id="KW-0813">Transport</keyword>
<dbReference type="Pfam" id="PF00005">
    <property type="entry name" value="ABC_tran"/>
    <property type="match status" value="1"/>
</dbReference>
<dbReference type="SMART" id="SM00382">
    <property type="entry name" value="AAA"/>
    <property type="match status" value="1"/>
</dbReference>
<dbReference type="RefSeq" id="WP_096780034.1">
    <property type="nucleotide sequence ID" value="NZ_CP012621.1"/>
</dbReference>
<dbReference type="PROSITE" id="PS00211">
    <property type="entry name" value="ABC_TRANSPORTER_1"/>
    <property type="match status" value="1"/>
</dbReference>
<dbReference type="FunFam" id="3.40.50.300:FF:000134">
    <property type="entry name" value="Iron-enterobactin ABC transporter ATP-binding protein"/>
    <property type="match status" value="1"/>
</dbReference>
<evidence type="ECO:0000313" key="13">
    <source>
        <dbReference type="Proteomes" id="UP000217763"/>
    </source>
</evidence>
<keyword evidence="10" id="KW-0472">Membrane</keyword>
<keyword evidence="4" id="KW-1003">Cell membrane</keyword>
<dbReference type="PANTHER" id="PTHR42771:SF2">
    <property type="entry name" value="IRON(3+)-HYDROXAMATE IMPORT ATP-BINDING PROTEIN FHUC"/>
    <property type="match status" value="1"/>
</dbReference>
<dbReference type="PROSITE" id="PS50893">
    <property type="entry name" value="ABC_TRANSPORTER_2"/>
    <property type="match status" value="1"/>
</dbReference>
<dbReference type="GO" id="GO:0005886">
    <property type="term" value="C:plasma membrane"/>
    <property type="evidence" value="ECO:0007669"/>
    <property type="project" value="UniProtKB-SubCell"/>
</dbReference>
<dbReference type="GO" id="GO:0016887">
    <property type="term" value="F:ATP hydrolysis activity"/>
    <property type="evidence" value="ECO:0007669"/>
    <property type="project" value="InterPro"/>
</dbReference>
<evidence type="ECO:0000256" key="3">
    <source>
        <dbReference type="ARBA" id="ARBA00022448"/>
    </source>
</evidence>
<reference evidence="13" key="1">
    <citation type="submission" date="2015-09" db="EMBL/GenBank/DDBJ databases">
        <authorList>
            <person name="Shao Z."/>
            <person name="Wang L."/>
        </authorList>
    </citation>
    <scope>NUCLEOTIDE SEQUENCE [LARGE SCALE GENOMIC DNA]</scope>
    <source>
        <strain evidence="13">F13-1</strain>
    </source>
</reference>
<dbReference type="SUPFAM" id="SSF52540">
    <property type="entry name" value="P-loop containing nucleoside triphosphate hydrolases"/>
    <property type="match status" value="1"/>
</dbReference>
<keyword evidence="13" id="KW-1185">Reference proteome</keyword>
<comment type="subcellular location">
    <subcellularLocation>
        <location evidence="1">Cell membrane</location>
        <topology evidence="1">Peripheral membrane protein</topology>
    </subcellularLocation>
</comment>
<dbReference type="KEGG" id="zdf:AN401_17105"/>
<feature type="domain" description="ABC transporter" evidence="11">
    <location>
        <begin position="19"/>
        <end position="254"/>
    </location>
</feature>
<dbReference type="GO" id="GO:0006826">
    <property type="term" value="P:iron ion transport"/>
    <property type="evidence" value="ECO:0007669"/>
    <property type="project" value="UniProtKB-KW"/>
</dbReference>
<keyword evidence="5" id="KW-0410">Iron transport</keyword>
<dbReference type="GO" id="GO:0005524">
    <property type="term" value="F:ATP binding"/>
    <property type="evidence" value="ECO:0007669"/>
    <property type="project" value="UniProtKB-KW"/>
</dbReference>
<sequence>MNAAVPLQTLLGHEQQATLSAHELVVAHDRQVIIDGLELQLAPGQVTAIVGPNGCGKSTLLGALARVLRPRGGSILLDGADIHRRPSREIARRLALLPQHTSAPEGMTVLDLVRFGRQPHQGWLSQWSEEDQHIVAEALAAADLAGLEQRVLDQLSGGQRQRAWIAMAIAQSTPLLLLDEPTSALDLGHQIEVFELIRALAGRGKTVAMVVHDLASACRYADQLVAMRDGRIIAHGHPRDILTPALVRELYGIECDITQDPANGSPMLVNVRRARR</sequence>
<proteinExistence type="inferred from homology"/>
<protein>
    <submittedName>
        <fullName evidence="12">ABC transporter</fullName>
    </submittedName>
</protein>
<dbReference type="Proteomes" id="UP000217763">
    <property type="component" value="Chromosome"/>
</dbReference>
<evidence type="ECO:0000256" key="4">
    <source>
        <dbReference type="ARBA" id="ARBA00022475"/>
    </source>
</evidence>
<dbReference type="InterPro" id="IPR051535">
    <property type="entry name" value="Siderophore_ABC-ATPase"/>
</dbReference>
<evidence type="ECO:0000256" key="7">
    <source>
        <dbReference type="ARBA" id="ARBA00022840"/>
    </source>
</evidence>
<dbReference type="CDD" id="cd03214">
    <property type="entry name" value="ABC_Iron-Siderophores_B12_Hemin"/>
    <property type="match status" value="1"/>
</dbReference>
<comment type="similarity">
    <text evidence="2">Belongs to the ABC transporter superfamily.</text>
</comment>
<evidence type="ECO:0000256" key="2">
    <source>
        <dbReference type="ARBA" id="ARBA00005417"/>
    </source>
</evidence>
<dbReference type="PANTHER" id="PTHR42771">
    <property type="entry name" value="IRON(3+)-HYDROXAMATE IMPORT ATP-BINDING PROTEIN FHUC"/>
    <property type="match status" value="1"/>
</dbReference>
<evidence type="ECO:0000256" key="6">
    <source>
        <dbReference type="ARBA" id="ARBA00022741"/>
    </source>
</evidence>
<dbReference type="InterPro" id="IPR017871">
    <property type="entry name" value="ABC_transporter-like_CS"/>
</dbReference>